<reference evidence="1" key="1">
    <citation type="submission" date="2022-04" db="EMBL/GenBank/DDBJ databases">
        <title>Genome of the entomopathogenic fungus Entomophthora muscae.</title>
        <authorList>
            <person name="Elya C."/>
            <person name="Lovett B.R."/>
            <person name="Lee E."/>
            <person name="Macias A.M."/>
            <person name="Hajek A.E."/>
            <person name="De Bivort B.L."/>
            <person name="Kasson M.T."/>
            <person name="De Fine Licht H.H."/>
            <person name="Stajich J.E."/>
        </authorList>
    </citation>
    <scope>NUCLEOTIDE SEQUENCE</scope>
    <source>
        <strain evidence="1">Berkeley</strain>
    </source>
</reference>
<accession>A0ACC2RQS4</accession>
<evidence type="ECO:0000313" key="1">
    <source>
        <dbReference type="EMBL" id="KAJ9052415.1"/>
    </source>
</evidence>
<dbReference type="Proteomes" id="UP001165960">
    <property type="component" value="Unassembled WGS sequence"/>
</dbReference>
<comment type="caution">
    <text evidence="1">The sequence shown here is derived from an EMBL/GenBank/DDBJ whole genome shotgun (WGS) entry which is preliminary data.</text>
</comment>
<protein>
    <submittedName>
        <fullName evidence="1">Uncharacterized protein</fullName>
    </submittedName>
</protein>
<keyword evidence="2" id="KW-1185">Reference proteome</keyword>
<proteinExistence type="predicted"/>
<name>A0ACC2RQS4_9FUNG</name>
<sequence length="92" mass="10262">MEPPITPKSMPVSAPELSLDHTNKLFGIVYITLTGVIDTIIAGSGLWSWHQSYGVLCLQNLRPVFPENNMLVAQGWFPDSIEQILSFKINFS</sequence>
<dbReference type="EMBL" id="QTSX02006675">
    <property type="protein sequence ID" value="KAJ9052415.1"/>
    <property type="molecule type" value="Genomic_DNA"/>
</dbReference>
<gene>
    <name evidence="1" type="ORF">DSO57_1034386</name>
</gene>
<evidence type="ECO:0000313" key="2">
    <source>
        <dbReference type="Proteomes" id="UP001165960"/>
    </source>
</evidence>
<organism evidence="1 2">
    <name type="scientific">Entomophthora muscae</name>
    <dbReference type="NCBI Taxonomy" id="34485"/>
    <lineage>
        <taxon>Eukaryota</taxon>
        <taxon>Fungi</taxon>
        <taxon>Fungi incertae sedis</taxon>
        <taxon>Zoopagomycota</taxon>
        <taxon>Entomophthoromycotina</taxon>
        <taxon>Entomophthoromycetes</taxon>
        <taxon>Entomophthorales</taxon>
        <taxon>Entomophthoraceae</taxon>
        <taxon>Entomophthora</taxon>
    </lineage>
</organism>